<dbReference type="PROSITE" id="PS50253">
    <property type="entry name" value="COX3"/>
    <property type="match status" value="1"/>
</dbReference>
<dbReference type="PANTHER" id="PTHR11403">
    <property type="entry name" value="CYTOCHROME C OXIDASE SUBUNIT III"/>
    <property type="match status" value="1"/>
</dbReference>
<evidence type="ECO:0000259" key="8">
    <source>
        <dbReference type="PROSITE" id="PS50253"/>
    </source>
</evidence>
<evidence type="ECO:0000313" key="10">
    <source>
        <dbReference type="Proteomes" id="UP000294325"/>
    </source>
</evidence>
<dbReference type="InterPro" id="IPR035973">
    <property type="entry name" value="Cyt_c_oxidase_su3-like_sf"/>
</dbReference>
<evidence type="ECO:0000256" key="4">
    <source>
        <dbReference type="ARBA" id="ARBA00022989"/>
    </source>
</evidence>
<dbReference type="Pfam" id="PF00510">
    <property type="entry name" value="COX3"/>
    <property type="match status" value="1"/>
</dbReference>
<feature type="transmembrane region" description="Helical" evidence="7">
    <location>
        <begin position="146"/>
        <end position="172"/>
    </location>
</feature>
<dbReference type="InterPro" id="IPR024791">
    <property type="entry name" value="Cyt_c/ubiquinol_Oxase_su3"/>
</dbReference>
<evidence type="ECO:0000256" key="6">
    <source>
        <dbReference type="RuleBase" id="RU003376"/>
    </source>
</evidence>
<dbReference type="EMBL" id="CP038033">
    <property type="protein sequence ID" value="QBQ54844.1"/>
    <property type="molecule type" value="Genomic_DNA"/>
</dbReference>
<feature type="transmembrane region" description="Helical" evidence="7">
    <location>
        <begin position="63"/>
        <end position="85"/>
    </location>
</feature>
<comment type="similarity">
    <text evidence="2 6">Belongs to the cytochrome c oxidase subunit 3 family.</text>
</comment>
<keyword evidence="4 7" id="KW-1133">Transmembrane helix</keyword>
<evidence type="ECO:0000313" key="9">
    <source>
        <dbReference type="EMBL" id="QBQ54844.1"/>
    </source>
</evidence>
<comment type="subcellular location">
    <subcellularLocation>
        <location evidence="6">Cell membrane</location>
        <topology evidence="6">Multi-pass membrane protein</topology>
    </subcellularLocation>
    <subcellularLocation>
        <location evidence="1">Membrane</location>
        <topology evidence="1">Multi-pass membrane protein</topology>
    </subcellularLocation>
</comment>
<dbReference type="AlphaFoldDB" id="A0A4P7C0D2"/>
<dbReference type="GO" id="GO:0004129">
    <property type="term" value="F:cytochrome-c oxidase activity"/>
    <property type="evidence" value="ECO:0007669"/>
    <property type="project" value="InterPro"/>
</dbReference>
<proteinExistence type="inferred from homology"/>
<evidence type="ECO:0000256" key="2">
    <source>
        <dbReference type="ARBA" id="ARBA00010581"/>
    </source>
</evidence>
<protein>
    <submittedName>
        <fullName evidence="9">Cytochrome c oxidase subunit 3 family protein</fullName>
    </submittedName>
</protein>
<keyword evidence="5 7" id="KW-0472">Membrane</keyword>
<dbReference type="InterPro" id="IPR000298">
    <property type="entry name" value="Cyt_c_oxidase-like_su3"/>
</dbReference>
<dbReference type="Gene3D" id="1.20.120.80">
    <property type="entry name" value="Cytochrome c oxidase, subunit III, four-helix bundle"/>
    <property type="match status" value="1"/>
</dbReference>
<accession>A0A4P7C0D2</accession>
<name>A0A4P7C0D2_9GAMM</name>
<dbReference type="Proteomes" id="UP000294325">
    <property type="component" value="Chromosome"/>
</dbReference>
<feature type="transmembrane region" description="Helical" evidence="7">
    <location>
        <begin position="24"/>
        <end position="51"/>
    </location>
</feature>
<feature type="domain" description="Heme-copper oxidase subunit III family profile" evidence="8">
    <location>
        <begin position="1"/>
        <end position="213"/>
    </location>
</feature>
<dbReference type="PANTHER" id="PTHR11403:SF6">
    <property type="entry name" value="NITRIC OXIDE REDUCTASE SUBUNIT E"/>
    <property type="match status" value="1"/>
</dbReference>
<dbReference type="GO" id="GO:0005886">
    <property type="term" value="C:plasma membrane"/>
    <property type="evidence" value="ECO:0007669"/>
    <property type="project" value="UniProtKB-SubCell"/>
</dbReference>
<evidence type="ECO:0000256" key="3">
    <source>
        <dbReference type="ARBA" id="ARBA00022692"/>
    </source>
</evidence>
<gene>
    <name evidence="9" type="ORF">E3U44_10220</name>
</gene>
<evidence type="ECO:0000256" key="1">
    <source>
        <dbReference type="ARBA" id="ARBA00004141"/>
    </source>
</evidence>
<organism evidence="9 10">
    <name type="scientific">Nitrosococcus wardiae</name>
    <dbReference type="NCBI Taxonomy" id="1814290"/>
    <lineage>
        <taxon>Bacteria</taxon>
        <taxon>Pseudomonadati</taxon>
        <taxon>Pseudomonadota</taxon>
        <taxon>Gammaproteobacteria</taxon>
        <taxon>Chromatiales</taxon>
        <taxon>Chromatiaceae</taxon>
        <taxon>Nitrosococcus</taxon>
    </lineage>
</organism>
<keyword evidence="3 6" id="KW-0812">Transmembrane</keyword>
<dbReference type="InterPro" id="IPR013833">
    <property type="entry name" value="Cyt_c_oxidase_su3_a-hlx"/>
</dbReference>
<evidence type="ECO:0000256" key="5">
    <source>
        <dbReference type="ARBA" id="ARBA00023136"/>
    </source>
</evidence>
<dbReference type="CDD" id="cd02862">
    <property type="entry name" value="NorE_like"/>
    <property type="match status" value="1"/>
</dbReference>
<evidence type="ECO:0000256" key="7">
    <source>
        <dbReference type="SAM" id="Phobius"/>
    </source>
</evidence>
<feature type="transmembrane region" description="Helical" evidence="7">
    <location>
        <begin position="192"/>
        <end position="211"/>
    </location>
</feature>
<keyword evidence="10" id="KW-1185">Reference proteome</keyword>
<sequence length="214" mass="24481">MANNRDLMAEQFDDPKQEHEASTLGMWVFLGTEILFFGVLFAGYIVYRFIYPEAFAEASRHTNIVLGTINTALLLTSSLTMALAVRSIQLGKNRLTAGLLLLTSLLGMIFIGIKGFEYYEEYKKQLVPGLNFTYEGPHVPQVRLFFYLYFVMTGVHALHLIIGSLAAMTIAVMAWRKSFSARYFTPVELTGLYWHFVDIIWIFLYPFLYLVSRA</sequence>
<reference evidence="9 10" key="1">
    <citation type="submission" date="2019-03" db="EMBL/GenBank/DDBJ databases">
        <title>The genome sequence of Nitrosococcus wardiae strain D1FHST reveals the archetypal metabolic capacity of ammonia-oxidizing Gammaproteobacteria.</title>
        <authorList>
            <person name="Wang L."/>
            <person name="Lim C.K."/>
            <person name="Hanson T.E."/>
            <person name="Dang H."/>
            <person name="Klotz M.G."/>
        </authorList>
    </citation>
    <scope>NUCLEOTIDE SEQUENCE [LARGE SCALE GENOMIC DNA]</scope>
    <source>
        <strain evidence="9 10">D1FHS</strain>
    </source>
</reference>
<dbReference type="GO" id="GO:0019646">
    <property type="term" value="P:aerobic electron transport chain"/>
    <property type="evidence" value="ECO:0007669"/>
    <property type="project" value="InterPro"/>
</dbReference>
<feature type="transmembrane region" description="Helical" evidence="7">
    <location>
        <begin position="97"/>
        <end position="116"/>
    </location>
</feature>
<dbReference type="SUPFAM" id="SSF81452">
    <property type="entry name" value="Cytochrome c oxidase subunit III-like"/>
    <property type="match status" value="1"/>
</dbReference>
<dbReference type="OrthoDB" id="9810850at2"/>
<dbReference type="KEGG" id="nwr:E3U44_10220"/>